<accession>A0A8S8ZW91</accession>
<dbReference type="EMBL" id="NMPR01000015">
    <property type="protein sequence ID" value="KAA8635064.1"/>
    <property type="molecule type" value="Genomic_DNA"/>
</dbReference>
<dbReference type="PANTHER" id="PTHR28008:SF1">
    <property type="entry name" value="DOMAIN PROTEIN, PUTATIVE (AFU_ORTHOLOGUE AFUA_3G10980)-RELATED"/>
    <property type="match status" value="1"/>
</dbReference>
<keyword evidence="3" id="KW-0732">Signal</keyword>
<dbReference type="NCBIfam" id="NF037970">
    <property type="entry name" value="vanZ_1"/>
    <property type="match status" value="1"/>
</dbReference>
<evidence type="ECO:0000313" key="5">
    <source>
        <dbReference type="Proteomes" id="UP000433876"/>
    </source>
</evidence>
<feature type="signal peptide" evidence="3">
    <location>
        <begin position="1"/>
        <end position="21"/>
    </location>
</feature>
<keyword evidence="2" id="KW-0472">Membrane</keyword>
<feature type="chain" id="PRO_5035949411" description="VanZ-like domain-containing protein" evidence="3">
    <location>
        <begin position="22"/>
        <end position="249"/>
    </location>
</feature>
<feature type="transmembrane region" description="Helical" evidence="2">
    <location>
        <begin position="97"/>
        <end position="115"/>
    </location>
</feature>
<keyword evidence="2" id="KW-0812">Transmembrane</keyword>
<gene>
    <name evidence="4" type="ORF">SMACR_08744</name>
</gene>
<feature type="transmembrane region" description="Helical" evidence="2">
    <location>
        <begin position="62"/>
        <end position="85"/>
    </location>
</feature>
<evidence type="ECO:0008006" key="6">
    <source>
        <dbReference type="Google" id="ProtNLM"/>
    </source>
</evidence>
<dbReference type="AlphaFoldDB" id="A0A8S8ZW91"/>
<protein>
    <recommendedName>
        <fullName evidence="6">VanZ-like domain-containing protein</fullName>
    </recommendedName>
</protein>
<evidence type="ECO:0000313" key="4">
    <source>
        <dbReference type="EMBL" id="KAA8635064.1"/>
    </source>
</evidence>
<feature type="transmembrane region" description="Helical" evidence="2">
    <location>
        <begin position="37"/>
        <end position="55"/>
    </location>
</feature>
<reference evidence="4 5" key="1">
    <citation type="submission" date="2017-07" db="EMBL/GenBank/DDBJ databases">
        <title>Genome sequence of the Sordaria macrospora wild type strain R19027.</title>
        <authorList>
            <person name="Nowrousian M."/>
            <person name="Teichert I."/>
            <person name="Kueck U."/>
        </authorList>
    </citation>
    <scope>NUCLEOTIDE SEQUENCE [LARGE SCALE GENOMIC DNA]</scope>
    <source>
        <strain evidence="4 5">R19027</strain>
        <tissue evidence="4">Mycelium</tissue>
    </source>
</reference>
<dbReference type="Proteomes" id="UP000433876">
    <property type="component" value="Unassembled WGS sequence"/>
</dbReference>
<feature type="compositionally biased region" description="Gly residues" evidence="1">
    <location>
        <begin position="223"/>
        <end position="233"/>
    </location>
</feature>
<name>A0A8S8ZW91_SORMA</name>
<evidence type="ECO:0000256" key="2">
    <source>
        <dbReference type="SAM" id="Phobius"/>
    </source>
</evidence>
<keyword evidence="2" id="KW-1133">Transmembrane helix</keyword>
<comment type="caution">
    <text evidence="4">The sequence shown here is derived from an EMBL/GenBank/DDBJ whole genome shotgun (WGS) entry which is preliminary data.</text>
</comment>
<sequence length="249" mass="26528">MRIRMPFAGIFAALLLLSAYAGLSSLHMPQGTLLNDKTLHFFVFFLLTTTFYWILDTTRRRILHLTLSICTLGMGVGSEFLQAAIPNNGREFDPYDILANLLGSLLAVGLCGWYHKRMLERRRVRKYTAVPTGEEGIPEDGVDLELGEGVGVGVMRRSGEHEEGVVSAGGAAAASRAAAAPVTAPVTAATTAKNNMSLEEELDNWDENAVDAWDEDDEAGDVGASGSGAGGKSGDAIAKDIGAAKKRVD</sequence>
<proteinExistence type="predicted"/>
<feature type="region of interest" description="Disordered" evidence="1">
    <location>
        <begin position="212"/>
        <end position="236"/>
    </location>
</feature>
<evidence type="ECO:0000256" key="1">
    <source>
        <dbReference type="SAM" id="MobiDB-lite"/>
    </source>
</evidence>
<dbReference type="OMA" id="FYWVLDT"/>
<evidence type="ECO:0000256" key="3">
    <source>
        <dbReference type="SAM" id="SignalP"/>
    </source>
</evidence>
<dbReference type="VEuPathDB" id="FungiDB:SMAC_08744"/>
<organism evidence="4 5">
    <name type="scientific">Sordaria macrospora</name>
    <dbReference type="NCBI Taxonomy" id="5147"/>
    <lineage>
        <taxon>Eukaryota</taxon>
        <taxon>Fungi</taxon>
        <taxon>Dikarya</taxon>
        <taxon>Ascomycota</taxon>
        <taxon>Pezizomycotina</taxon>
        <taxon>Sordariomycetes</taxon>
        <taxon>Sordariomycetidae</taxon>
        <taxon>Sordariales</taxon>
        <taxon>Sordariaceae</taxon>
        <taxon>Sordaria</taxon>
    </lineage>
</organism>
<dbReference type="PANTHER" id="PTHR28008">
    <property type="entry name" value="DOMAIN PROTEIN, PUTATIVE (AFU_ORTHOLOGUE AFUA_3G10980)-RELATED"/>
    <property type="match status" value="1"/>
</dbReference>